<keyword evidence="2" id="KW-0808">Transferase</keyword>
<dbReference type="PROSITE" id="PS00584">
    <property type="entry name" value="PFKB_KINASES_2"/>
    <property type="match status" value="1"/>
</dbReference>
<dbReference type="InterPro" id="IPR011611">
    <property type="entry name" value="PfkB_dom"/>
</dbReference>
<comment type="caution">
    <text evidence="5">The sequence shown here is derived from an EMBL/GenBank/DDBJ whole genome shotgun (WGS) entry which is preliminary data.</text>
</comment>
<reference evidence="5" key="2">
    <citation type="submission" date="2020-09" db="EMBL/GenBank/DDBJ databases">
        <authorList>
            <person name="Sun Q."/>
            <person name="Zhou Y."/>
        </authorList>
    </citation>
    <scope>NUCLEOTIDE SEQUENCE</scope>
    <source>
        <strain evidence="5">CGMCC 1.15360</strain>
    </source>
</reference>
<keyword evidence="6" id="KW-1185">Reference proteome</keyword>
<name>A0A916YT95_9SPHN</name>
<gene>
    <name evidence="5" type="ORF">GCM10010990_07460</name>
</gene>
<reference evidence="5" key="1">
    <citation type="journal article" date="2014" name="Int. J. Syst. Evol. Microbiol.">
        <title>Complete genome sequence of Corynebacterium casei LMG S-19264T (=DSM 44701T), isolated from a smear-ripened cheese.</title>
        <authorList>
            <consortium name="US DOE Joint Genome Institute (JGI-PGF)"/>
            <person name="Walter F."/>
            <person name="Albersmeier A."/>
            <person name="Kalinowski J."/>
            <person name="Ruckert C."/>
        </authorList>
    </citation>
    <scope>NUCLEOTIDE SEQUENCE</scope>
    <source>
        <strain evidence="5">CGMCC 1.15360</strain>
    </source>
</reference>
<dbReference type="EMBL" id="BMIP01000001">
    <property type="protein sequence ID" value="GGD60504.1"/>
    <property type="molecule type" value="Genomic_DNA"/>
</dbReference>
<evidence type="ECO:0000259" key="4">
    <source>
        <dbReference type="Pfam" id="PF00294"/>
    </source>
</evidence>
<sequence>MTEPRFDVLAIGNAIVDVISTCDDAFLAENALEKGAMTLVDTEQAEALYAKMGPGREISGGSASNTCASLAALGSRCAFIGQVANDQLGSVFAHDIRAAGIHYATVAREGEPPSARCLILVTPDGQRTMNTFLGASQYLSATSIDPALVADAKVLYLEGYLWDPDEPRTAMQGAIECCREAGREVAFTLSDSFLLHRHGDDFRALIEGGQIDILFANEDEALALTGAEDVEGAIEWLAPKLPVLVVTRSEKGAIAVRGDERVEVEAQPVEKVIDTTGAGDSFAAGFLHGHVQGKPLKECLTLGAIAAAEVISHYGARPEANLSDLVREKMG</sequence>
<organism evidence="5 6">
    <name type="scientific">Croceicoccus mobilis</name>
    <dbReference type="NCBI Taxonomy" id="1703339"/>
    <lineage>
        <taxon>Bacteria</taxon>
        <taxon>Pseudomonadati</taxon>
        <taxon>Pseudomonadota</taxon>
        <taxon>Alphaproteobacteria</taxon>
        <taxon>Sphingomonadales</taxon>
        <taxon>Erythrobacteraceae</taxon>
        <taxon>Croceicoccus</taxon>
    </lineage>
</organism>
<dbReference type="InterPro" id="IPR002173">
    <property type="entry name" value="Carboh/pur_kinase_PfkB_CS"/>
</dbReference>
<dbReference type="GO" id="GO:0016301">
    <property type="term" value="F:kinase activity"/>
    <property type="evidence" value="ECO:0007669"/>
    <property type="project" value="UniProtKB-KW"/>
</dbReference>
<dbReference type="PANTHER" id="PTHR43320">
    <property type="entry name" value="SUGAR KINASE"/>
    <property type="match status" value="1"/>
</dbReference>
<evidence type="ECO:0000256" key="3">
    <source>
        <dbReference type="ARBA" id="ARBA00022777"/>
    </source>
</evidence>
<dbReference type="Pfam" id="PF00294">
    <property type="entry name" value="PfkB"/>
    <property type="match status" value="1"/>
</dbReference>
<protein>
    <submittedName>
        <fullName evidence="5">Adenosine kinase</fullName>
    </submittedName>
</protein>
<keyword evidence="3 5" id="KW-0418">Kinase</keyword>
<dbReference type="PANTHER" id="PTHR43320:SF3">
    <property type="entry name" value="CARBOHYDRATE KINASE PFKB DOMAIN-CONTAINING PROTEIN"/>
    <property type="match status" value="1"/>
</dbReference>
<comment type="similarity">
    <text evidence="1">Belongs to the carbohydrate kinase PfkB family.</text>
</comment>
<evidence type="ECO:0000256" key="2">
    <source>
        <dbReference type="ARBA" id="ARBA00022679"/>
    </source>
</evidence>
<evidence type="ECO:0000256" key="1">
    <source>
        <dbReference type="ARBA" id="ARBA00010688"/>
    </source>
</evidence>
<dbReference type="CDD" id="cd01168">
    <property type="entry name" value="adenosine_kinase"/>
    <property type="match status" value="1"/>
</dbReference>
<accession>A0A916YT95</accession>
<evidence type="ECO:0000313" key="5">
    <source>
        <dbReference type="EMBL" id="GGD60504.1"/>
    </source>
</evidence>
<dbReference type="Gene3D" id="3.40.1190.20">
    <property type="match status" value="1"/>
</dbReference>
<dbReference type="RefSeq" id="WP_066773533.1">
    <property type="nucleotide sequence ID" value="NZ_BMIP01000001.1"/>
</dbReference>
<dbReference type="InterPro" id="IPR052700">
    <property type="entry name" value="Carb_kinase_PfkB-like"/>
</dbReference>
<dbReference type="SUPFAM" id="SSF53613">
    <property type="entry name" value="Ribokinase-like"/>
    <property type="match status" value="1"/>
</dbReference>
<dbReference type="InterPro" id="IPR029056">
    <property type="entry name" value="Ribokinase-like"/>
</dbReference>
<dbReference type="Proteomes" id="UP000612349">
    <property type="component" value="Unassembled WGS sequence"/>
</dbReference>
<proteinExistence type="inferred from homology"/>
<evidence type="ECO:0000313" key="6">
    <source>
        <dbReference type="Proteomes" id="UP000612349"/>
    </source>
</evidence>
<dbReference type="OrthoDB" id="9813569at2"/>
<feature type="domain" description="Carbohydrate kinase PfkB" evidence="4">
    <location>
        <begin position="56"/>
        <end position="318"/>
    </location>
</feature>
<dbReference type="AlphaFoldDB" id="A0A916YT95"/>